<protein>
    <recommendedName>
        <fullName evidence="4">SLH domain-containing protein</fullName>
    </recommendedName>
</protein>
<dbReference type="InterPro" id="IPR001119">
    <property type="entry name" value="SLH_dom"/>
</dbReference>
<evidence type="ECO:0000259" key="4">
    <source>
        <dbReference type="PROSITE" id="PS51272"/>
    </source>
</evidence>
<dbReference type="InterPro" id="IPR051465">
    <property type="entry name" value="Cell_Envelope_Struct_Comp"/>
</dbReference>
<feature type="compositionally biased region" description="Gly residues" evidence="3">
    <location>
        <begin position="282"/>
        <end position="293"/>
    </location>
</feature>
<feature type="domain" description="SLH" evidence="4">
    <location>
        <begin position="304"/>
        <end position="367"/>
    </location>
</feature>
<keyword evidence="6" id="KW-1185">Reference proteome</keyword>
<dbReference type="Gene3D" id="2.60.40.1220">
    <property type="match status" value="1"/>
</dbReference>
<feature type="compositionally biased region" description="Gly residues" evidence="3">
    <location>
        <begin position="147"/>
        <end position="174"/>
    </location>
</feature>
<proteinExistence type="predicted"/>
<feature type="region of interest" description="Disordered" evidence="3">
    <location>
        <begin position="277"/>
        <end position="303"/>
    </location>
</feature>
<dbReference type="PANTHER" id="PTHR43308:SF5">
    <property type="entry name" value="S-LAYER PROTEIN _ PEPTIDOGLYCAN ENDO-BETA-N-ACETYLGLUCOSAMINIDASE"/>
    <property type="match status" value="1"/>
</dbReference>
<dbReference type="PROSITE" id="PS51272">
    <property type="entry name" value="SLH"/>
    <property type="match status" value="3"/>
</dbReference>
<evidence type="ECO:0000313" key="5">
    <source>
        <dbReference type="EMBL" id="RKO67778.1"/>
    </source>
</evidence>
<sequence length="491" mass="49223">MQLLQILRGDSVRGKTVLVVMLALLFALAAAGVAAAQNAGEIPPLPAAYYGSVNNTAGQPVESGTVEAYIGGKKCGQIDISRGLYGGPGGFDPKLVVAGTADDQGRPVDFMVVVNGTAYTAQASPAVTWTSGDVRQVNLTVDLNAGSGSGSPGSSGGTGGSSGTGGSGASGGGSSSDTIAPVLLSSNPGSGATGVAVDETFTLTFDEDLAADSVQAEFIDQVTKRAVAASASVDGRVLKVKPSAALAYDTSYTLQVTVKDRAGNKKEVTVDFRTAVKPAAGTGSGSGPGGGTVGTQPADGQKPSITARFKDMQGHWAAETVSKLAGMGVIGGYEDGTFRPNNKITRAEIASILARALKLQPVEETALNYTDKNAIPAWARGAVAAAAEEGLLKGYPVQGGVAFKAGNPVTRVELAAILSRVLEAGQGTVTGQAVKFTDAAAIPAWAKNAVNTAAASGIVGGYPDGSFKAGSSVTRAEASAMILRLLEKLNG</sequence>
<gene>
    <name evidence="5" type="ORF">D7024_13020</name>
</gene>
<feature type="region of interest" description="Disordered" evidence="3">
    <location>
        <begin position="142"/>
        <end position="185"/>
    </location>
</feature>
<evidence type="ECO:0000256" key="3">
    <source>
        <dbReference type="SAM" id="MobiDB-lite"/>
    </source>
</evidence>
<organism evidence="5 6">
    <name type="scientific">Desulfofundulus salinus</name>
    <dbReference type="NCBI Taxonomy" id="2419843"/>
    <lineage>
        <taxon>Bacteria</taxon>
        <taxon>Bacillati</taxon>
        <taxon>Bacillota</taxon>
        <taxon>Clostridia</taxon>
        <taxon>Eubacteriales</taxon>
        <taxon>Peptococcaceae</taxon>
        <taxon>Desulfofundulus</taxon>
    </lineage>
</organism>
<dbReference type="Pfam" id="PF00395">
    <property type="entry name" value="SLH"/>
    <property type="match status" value="3"/>
</dbReference>
<accession>A0A494WW71</accession>
<dbReference type="EMBL" id="RBWE01000001">
    <property type="protein sequence ID" value="RKO67778.1"/>
    <property type="molecule type" value="Genomic_DNA"/>
</dbReference>
<keyword evidence="1" id="KW-0732">Signal</keyword>
<name>A0A494WW71_9FIRM</name>
<dbReference type="InterPro" id="IPR032812">
    <property type="entry name" value="SbsA_Ig"/>
</dbReference>
<reference evidence="5 6" key="1">
    <citation type="submission" date="2018-10" db="EMBL/GenBank/DDBJ databases">
        <authorList>
            <person name="Grouzdev D.S."/>
            <person name="Krutkina M.S."/>
            <person name="Tourova T.P."/>
            <person name="Nazina T.N."/>
        </authorList>
    </citation>
    <scope>NUCLEOTIDE SEQUENCE [LARGE SCALE GENOMIC DNA]</scope>
    <source>
        <strain evidence="5 6">435</strain>
    </source>
</reference>
<dbReference type="Proteomes" id="UP000271256">
    <property type="component" value="Unassembled WGS sequence"/>
</dbReference>
<dbReference type="Pfam" id="PF13205">
    <property type="entry name" value="Big_5"/>
    <property type="match status" value="1"/>
</dbReference>
<keyword evidence="2" id="KW-0677">Repeat</keyword>
<evidence type="ECO:0000256" key="2">
    <source>
        <dbReference type="ARBA" id="ARBA00022737"/>
    </source>
</evidence>
<comment type="caution">
    <text evidence="5">The sequence shown here is derived from an EMBL/GenBank/DDBJ whole genome shotgun (WGS) entry which is preliminary data.</text>
</comment>
<evidence type="ECO:0000313" key="6">
    <source>
        <dbReference type="Proteomes" id="UP000271256"/>
    </source>
</evidence>
<dbReference type="PANTHER" id="PTHR43308">
    <property type="entry name" value="OUTER MEMBRANE PROTEIN ALPHA-RELATED"/>
    <property type="match status" value="1"/>
</dbReference>
<feature type="domain" description="SLH" evidence="4">
    <location>
        <begin position="433"/>
        <end position="491"/>
    </location>
</feature>
<dbReference type="InterPro" id="IPR014755">
    <property type="entry name" value="Cu-Rt/internalin_Ig-like"/>
</dbReference>
<evidence type="ECO:0000256" key="1">
    <source>
        <dbReference type="ARBA" id="ARBA00022729"/>
    </source>
</evidence>
<feature type="domain" description="SLH" evidence="4">
    <location>
        <begin position="368"/>
        <end position="432"/>
    </location>
</feature>
<dbReference type="AlphaFoldDB" id="A0A494WW71"/>
<dbReference type="OrthoDB" id="174569at2"/>